<name>A0A6M3LMK9_9ZZZZ</name>
<keyword evidence="2" id="KW-0378">Hydrolase</keyword>
<dbReference type="InterPro" id="IPR052892">
    <property type="entry name" value="NA-targeting_endonuclease"/>
</dbReference>
<sequence>MSNTNGAKWIRPEKRLAIYLRDNMSCMWCGVGVEQDESVQLTLDHIKPRIKGGTNKETNLITCSSRCNSSRQDRNSIAFARAVANYVDSDAMDILVKIKNHKNRKLGKYLKQAKEMIEDRKNKSL</sequence>
<protein>
    <submittedName>
        <fullName evidence="2">Putative homing endonuclease</fullName>
    </submittedName>
</protein>
<proteinExistence type="predicted"/>
<dbReference type="GO" id="GO:0003676">
    <property type="term" value="F:nucleic acid binding"/>
    <property type="evidence" value="ECO:0007669"/>
    <property type="project" value="InterPro"/>
</dbReference>
<keyword evidence="2" id="KW-0540">Nuclease</keyword>
<dbReference type="InterPro" id="IPR003615">
    <property type="entry name" value="HNH_nuc"/>
</dbReference>
<dbReference type="Gene3D" id="1.10.30.50">
    <property type="match status" value="1"/>
</dbReference>
<dbReference type="SMART" id="SM00507">
    <property type="entry name" value="HNHc"/>
    <property type="match status" value="1"/>
</dbReference>
<evidence type="ECO:0000313" key="2">
    <source>
        <dbReference type="EMBL" id="QJA96210.1"/>
    </source>
</evidence>
<dbReference type="EMBL" id="MT143380">
    <property type="protein sequence ID" value="QJA96210.1"/>
    <property type="molecule type" value="Genomic_DNA"/>
</dbReference>
<dbReference type="PANTHER" id="PTHR33877:SF2">
    <property type="entry name" value="OS07G0170200 PROTEIN"/>
    <property type="match status" value="1"/>
</dbReference>
<dbReference type="GO" id="GO:0008270">
    <property type="term" value="F:zinc ion binding"/>
    <property type="evidence" value="ECO:0007669"/>
    <property type="project" value="InterPro"/>
</dbReference>
<dbReference type="AlphaFoldDB" id="A0A6M3LMK9"/>
<organism evidence="2">
    <name type="scientific">viral metagenome</name>
    <dbReference type="NCBI Taxonomy" id="1070528"/>
    <lineage>
        <taxon>unclassified sequences</taxon>
        <taxon>metagenomes</taxon>
        <taxon>organismal metagenomes</taxon>
    </lineage>
</organism>
<feature type="domain" description="HNH nuclease" evidence="1">
    <location>
        <begin position="13"/>
        <end position="69"/>
    </location>
</feature>
<gene>
    <name evidence="2" type="ORF">MM415B04891_0002</name>
</gene>
<reference evidence="2" key="1">
    <citation type="submission" date="2020-03" db="EMBL/GenBank/DDBJ databases">
        <title>The deep terrestrial virosphere.</title>
        <authorList>
            <person name="Holmfeldt K."/>
            <person name="Nilsson E."/>
            <person name="Simone D."/>
            <person name="Lopez-Fernandez M."/>
            <person name="Wu X."/>
            <person name="de Brujin I."/>
            <person name="Lundin D."/>
            <person name="Andersson A."/>
            <person name="Bertilsson S."/>
            <person name="Dopson M."/>
        </authorList>
    </citation>
    <scope>NUCLEOTIDE SEQUENCE</scope>
    <source>
        <strain evidence="2">MM415B04891</strain>
    </source>
</reference>
<dbReference type="PANTHER" id="PTHR33877">
    <property type="entry name" value="SLL1193 PROTEIN"/>
    <property type="match status" value="1"/>
</dbReference>
<dbReference type="InterPro" id="IPR002711">
    <property type="entry name" value="HNH"/>
</dbReference>
<keyword evidence="2" id="KW-0255">Endonuclease</keyword>
<evidence type="ECO:0000259" key="1">
    <source>
        <dbReference type="SMART" id="SM00507"/>
    </source>
</evidence>
<dbReference type="GO" id="GO:0004519">
    <property type="term" value="F:endonuclease activity"/>
    <property type="evidence" value="ECO:0007669"/>
    <property type="project" value="UniProtKB-KW"/>
</dbReference>
<accession>A0A6M3LMK9</accession>
<dbReference type="CDD" id="cd00085">
    <property type="entry name" value="HNHc"/>
    <property type="match status" value="1"/>
</dbReference>
<dbReference type="Pfam" id="PF01844">
    <property type="entry name" value="HNH"/>
    <property type="match status" value="1"/>
</dbReference>